<keyword evidence="3" id="KW-1185">Reference proteome</keyword>
<proteinExistence type="predicted"/>
<reference evidence="2 3" key="2">
    <citation type="submission" date="2018-11" db="EMBL/GenBank/DDBJ databases">
        <authorList>
            <consortium name="Pathogen Informatics"/>
        </authorList>
    </citation>
    <scope>NUCLEOTIDE SEQUENCE [LARGE SCALE GENOMIC DNA]</scope>
</reference>
<name>A0A0N4XKN7_NIPBR</name>
<feature type="region of interest" description="Disordered" evidence="1">
    <location>
        <begin position="1"/>
        <end position="71"/>
    </location>
</feature>
<feature type="compositionally biased region" description="Acidic residues" evidence="1">
    <location>
        <begin position="26"/>
        <end position="44"/>
    </location>
</feature>
<dbReference type="STRING" id="27835.A0A0N4XKN7"/>
<evidence type="ECO:0000313" key="3">
    <source>
        <dbReference type="Proteomes" id="UP000271162"/>
    </source>
</evidence>
<evidence type="ECO:0000313" key="4">
    <source>
        <dbReference type="WBParaSite" id="NBR_0000308901-mRNA-1"/>
    </source>
</evidence>
<sequence length="71" mass="8149">MQPQQSPSAHRESLPKQENDAQETNADGEEEEEEEEEEGEEEEVTQPPQTFNPLRYRPPNPQRSSTGNRQA</sequence>
<evidence type="ECO:0000256" key="1">
    <source>
        <dbReference type="SAM" id="MobiDB-lite"/>
    </source>
</evidence>
<protein>
    <submittedName>
        <fullName evidence="2 4">Uncharacterized protein</fullName>
    </submittedName>
</protein>
<accession>A0A0N4XKN7</accession>
<feature type="compositionally biased region" description="Polar residues" evidence="1">
    <location>
        <begin position="62"/>
        <end position="71"/>
    </location>
</feature>
<dbReference type="AlphaFoldDB" id="A0A0N4XKN7"/>
<gene>
    <name evidence="2" type="ORF">NBR_LOCUS3089</name>
</gene>
<dbReference type="EMBL" id="UYSL01004204">
    <property type="protein sequence ID" value="VDL66678.1"/>
    <property type="molecule type" value="Genomic_DNA"/>
</dbReference>
<reference evidence="4" key="1">
    <citation type="submission" date="2017-02" db="UniProtKB">
        <authorList>
            <consortium name="WormBaseParasite"/>
        </authorList>
    </citation>
    <scope>IDENTIFICATION</scope>
</reference>
<dbReference type="WBParaSite" id="NBR_0000308901-mRNA-1">
    <property type="protein sequence ID" value="NBR_0000308901-mRNA-1"/>
    <property type="gene ID" value="NBR_0000308901"/>
</dbReference>
<evidence type="ECO:0000313" key="2">
    <source>
        <dbReference type="EMBL" id="VDL66678.1"/>
    </source>
</evidence>
<feature type="compositionally biased region" description="Basic and acidic residues" evidence="1">
    <location>
        <begin position="9"/>
        <end position="19"/>
    </location>
</feature>
<dbReference type="Proteomes" id="UP000271162">
    <property type="component" value="Unassembled WGS sequence"/>
</dbReference>
<organism evidence="4">
    <name type="scientific">Nippostrongylus brasiliensis</name>
    <name type="common">Rat hookworm</name>
    <dbReference type="NCBI Taxonomy" id="27835"/>
    <lineage>
        <taxon>Eukaryota</taxon>
        <taxon>Metazoa</taxon>
        <taxon>Ecdysozoa</taxon>
        <taxon>Nematoda</taxon>
        <taxon>Chromadorea</taxon>
        <taxon>Rhabditida</taxon>
        <taxon>Rhabditina</taxon>
        <taxon>Rhabditomorpha</taxon>
        <taxon>Strongyloidea</taxon>
        <taxon>Heligmosomidae</taxon>
        <taxon>Nippostrongylus</taxon>
    </lineage>
</organism>